<proteinExistence type="predicted"/>
<protein>
    <submittedName>
        <fullName evidence="2">Uncharacterized protein</fullName>
    </submittedName>
</protein>
<sequence>VALSAAGCDVEGPPAVASRPDLSRPIGPDDAAWAHVRDQFILEPGVAY</sequence>
<feature type="non-terminal residue" evidence="2">
    <location>
        <position position="48"/>
    </location>
</feature>
<gene>
    <name evidence="2" type="ORF">METZ01_LOCUS486593</name>
</gene>
<evidence type="ECO:0000256" key="1">
    <source>
        <dbReference type="SAM" id="MobiDB-lite"/>
    </source>
</evidence>
<feature type="non-terminal residue" evidence="2">
    <location>
        <position position="1"/>
    </location>
</feature>
<evidence type="ECO:0000313" key="2">
    <source>
        <dbReference type="EMBL" id="SVE33739.1"/>
    </source>
</evidence>
<name>A0A383CNT6_9ZZZZ</name>
<reference evidence="2" key="1">
    <citation type="submission" date="2018-05" db="EMBL/GenBank/DDBJ databases">
        <authorList>
            <person name="Lanie J.A."/>
            <person name="Ng W.-L."/>
            <person name="Kazmierczak K.M."/>
            <person name="Andrzejewski T.M."/>
            <person name="Davidsen T.M."/>
            <person name="Wayne K.J."/>
            <person name="Tettelin H."/>
            <person name="Glass J.I."/>
            <person name="Rusch D."/>
            <person name="Podicherti R."/>
            <person name="Tsui H.-C.T."/>
            <person name="Winkler M.E."/>
        </authorList>
    </citation>
    <scope>NUCLEOTIDE SEQUENCE</scope>
</reference>
<organism evidence="2">
    <name type="scientific">marine metagenome</name>
    <dbReference type="NCBI Taxonomy" id="408172"/>
    <lineage>
        <taxon>unclassified sequences</taxon>
        <taxon>metagenomes</taxon>
        <taxon>ecological metagenomes</taxon>
    </lineage>
</organism>
<feature type="region of interest" description="Disordered" evidence="1">
    <location>
        <begin position="1"/>
        <end position="24"/>
    </location>
</feature>
<accession>A0A383CNT6</accession>
<dbReference type="EMBL" id="UINC01210323">
    <property type="protein sequence ID" value="SVE33739.1"/>
    <property type="molecule type" value="Genomic_DNA"/>
</dbReference>
<dbReference type="AlphaFoldDB" id="A0A383CNT6"/>